<dbReference type="PANTHER" id="PTHR39081">
    <property type="entry name" value="MUT7-C DOMAIN-CONTAINING PROTEIN"/>
    <property type="match status" value="1"/>
</dbReference>
<dbReference type="GeneID" id="8855822"/>
<protein>
    <recommendedName>
        <fullName evidence="2">Mut7-C RNAse domain-containing protein</fullName>
    </recommendedName>
</protein>
<dbReference type="AlphaFoldDB" id="D2VSQ2"/>
<feature type="compositionally biased region" description="Basic and acidic residues" evidence="1">
    <location>
        <begin position="49"/>
        <end position="58"/>
    </location>
</feature>
<gene>
    <name evidence="3" type="ORF">NAEGRDRAFT_59120</name>
</gene>
<feature type="compositionally biased region" description="Acidic residues" evidence="1">
    <location>
        <begin position="59"/>
        <end position="71"/>
    </location>
</feature>
<feature type="region of interest" description="Disordered" evidence="1">
    <location>
        <begin position="1"/>
        <end position="86"/>
    </location>
</feature>
<feature type="compositionally biased region" description="Polar residues" evidence="1">
    <location>
        <begin position="1"/>
        <end position="17"/>
    </location>
</feature>
<dbReference type="PANTHER" id="PTHR39081:SF1">
    <property type="entry name" value="MUT7-C RNASE DOMAIN-CONTAINING PROTEIN"/>
    <property type="match status" value="1"/>
</dbReference>
<feature type="compositionally biased region" description="Basic and acidic residues" evidence="1">
    <location>
        <begin position="72"/>
        <end position="83"/>
    </location>
</feature>
<dbReference type="RefSeq" id="XP_002672975.1">
    <property type="nucleotide sequence ID" value="XM_002672929.1"/>
</dbReference>
<sequence length="354" mass="41737">MSKVQLPQTSTNSSSSNDAHHQKEEDVVVLENSITNSSNGGINDDDDDHCNNIHHNDDDNIDVENDSENIDDEKKKENIGKEAKTKKRKKPLKFDEYYVPDRVLQKKGIDLAFVCDATLGRLAKHIRMLGGNCFYDSSMTTNYMLYIARTQNRIILTKNRTLINQLGYQRKAMDLRNQKKKEMKKNRKPSTKETVVSEDHEREMKELELIYKEQGLEFNREDFEEFEEYSSEEEDEEEEETTEEFDYIYYFVKSRSSKEMINETVKFFKIEFEEDRIFTICIQCNHHIVSIDKESIKDEVFPSVYKTYNNFFRCSGCNKIYWGKDKTSEHVNYKSAKSFAKEFSYNPEDETSCE</sequence>
<evidence type="ECO:0000256" key="1">
    <source>
        <dbReference type="SAM" id="MobiDB-lite"/>
    </source>
</evidence>
<dbReference type="Pfam" id="PF01927">
    <property type="entry name" value="Mut7-C"/>
    <property type="match status" value="1"/>
</dbReference>
<dbReference type="OrthoDB" id="10261293at2759"/>
<dbReference type="InterPro" id="IPR002782">
    <property type="entry name" value="Mut7-C_RNAse_dom"/>
</dbReference>
<accession>D2VSQ2</accession>
<feature type="region of interest" description="Disordered" evidence="1">
    <location>
        <begin position="177"/>
        <end position="198"/>
    </location>
</feature>
<feature type="compositionally biased region" description="Low complexity" evidence="1">
    <location>
        <begin position="32"/>
        <end position="42"/>
    </location>
</feature>
<feature type="domain" description="Mut7-C RNAse" evidence="2">
    <location>
        <begin position="113"/>
        <end position="323"/>
    </location>
</feature>
<dbReference type="KEGG" id="ngr:NAEGRDRAFT_59120"/>
<feature type="compositionally biased region" description="Basic residues" evidence="1">
    <location>
        <begin position="178"/>
        <end position="189"/>
    </location>
</feature>
<dbReference type="EMBL" id="GG738894">
    <property type="protein sequence ID" value="EFC40231.1"/>
    <property type="molecule type" value="Genomic_DNA"/>
</dbReference>
<name>D2VSQ2_NAEGR</name>
<dbReference type="InParanoid" id="D2VSQ2"/>
<evidence type="ECO:0000313" key="3">
    <source>
        <dbReference type="EMBL" id="EFC40231.1"/>
    </source>
</evidence>
<proteinExistence type="predicted"/>
<dbReference type="eggNOG" id="ENOG502S0BM">
    <property type="taxonomic scope" value="Eukaryota"/>
</dbReference>
<keyword evidence="4" id="KW-1185">Reference proteome</keyword>
<evidence type="ECO:0000259" key="2">
    <source>
        <dbReference type="Pfam" id="PF01927"/>
    </source>
</evidence>
<dbReference type="Proteomes" id="UP000006671">
    <property type="component" value="Unassembled WGS sequence"/>
</dbReference>
<dbReference type="VEuPathDB" id="AmoebaDB:NAEGRDRAFT_59120"/>
<reference evidence="3 4" key="1">
    <citation type="journal article" date="2010" name="Cell">
        <title>The genome of Naegleria gruberi illuminates early eukaryotic versatility.</title>
        <authorList>
            <person name="Fritz-Laylin L.K."/>
            <person name="Prochnik S.E."/>
            <person name="Ginger M.L."/>
            <person name="Dacks J.B."/>
            <person name="Carpenter M.L."/>
            <person name="Field M.C."/>
            <person name="Kuo A."/>
            <person name="Paredez A."/>
            <person name="Chapman J."/>
            <person name="Pham J."/>
            <person name="Shu S."/>
            <person name="Neupane R."/>
            <person name="Cipriano M."/>
            <person name="Mancuso J."/>
            <person name="Tu H."/>
            <person name="Salamov A."/>
            <person name="Lindquist E."/>
            <person name="Shapiro H."/>
            <person name="Lucas S."/>
            <person name="Grigoriev I.V."/>
            <person name="Cande W.Z."/>
            <person name="Fulton C."/>
            <person name="Rokhsar D.S."/>
            <person name="Dawson S.C."/>
        </authorList>
    </citation>
    <scope>NUCLEOTIDE SEQUENCE [LARGE SCALE GENOMIC DNA]</scope>
    <source>
        <strain evidence="3 4">NEG-M</strain>
    </source>
</reference>
<organism evidence="4">
    <name type="scientific">Naegleria gruberi</name>
    <name type="common">Amoeba</name>
    <dbReference type="NCBI Taxonomy" id="5762"/>
    <lineage>
        <taxon>Eukaryota</taxon>
        <taxon>Discoba</taxon>
        <taxon>Heterolobosea</taxon>
        <taxon>Tetramitia</taxon>
        <taxon>Eutetramitia</taxon>
        <taxon>Vahlkampfiidae</taxon>
        <taxon>Naegleria</taxon>
    </lineage>
</organism>
<evidence type="ECO:0000313" key="4">
    <source>
        <dbReference type="Proteomes" id="UP000006671"/>
    </source>
</evidence>
<dbReference type="OMA" id="NYMLYIA"/>